<feature type="transmembrane region" description="Helical" evidence="1">
    <location>
        <begin position="117"/>
        <end position="136"/>
    </location>
</feature>
<protein>
    <submittedName>
        <fullName evidence="3">Putative glycosyltransferase</fullName>
    </submittedName>
</protein>
<dbReference type="EMBL" id="APGJ01000003">
    <property type="protein sequence ID" value="EYD73282.1"/>
    <property type="molecule type" value="Genomic_DNA"/>
</dbReference>
<feature type="transmembrane region" description="Helical" evidence="1">
    <location>
        <begin position="174"/>
        <end position="193"/>
    </location>
</feature>
<evidence type="ECO:0000313" key="3">
    <source>
        <dbReference type="EMBL" id="EYD73282.1"/>
    </source>
</evidence>
<feature type="domain" description="Acyltransferase 3" evidence="2">
    <location>
        <begin position="14"/>
        <end position="282"/>
    </location>
</feature>
<dbReference type="PANTHER" id="PTHR37312:SF1">
    <property type="entry name" value="MEMBRANE-BOUND ACYLTRANSFERASE YKRP-RELATED"/>
    <property type="match status" value="1"/>
</dbReference>
<keyword evidence="1" id="KW-0472">Membrane</keyword>
<proteinExistence type="predicted"/>
<organism evidence="3 4">
    <name type="scientific">Limimaricola hongkongensis DSM 17492</name>
    <dbReference type="NCBI Taxonomy" id="1122180"/>
    <lineage>
        <taxon>Bacteria</taxon>
        <taxon>Pseudomonadati</taxon>
        <taxon>Pseudomonadota</taxon>
        <taxon>Alphaproteobacteria</taxon>
        <taxon>Rhodobacterales</taxon>
        <taxon>Paracoccaceae</taxon>
        <taxon>Limimaricola</taxon>
    </lineage>
</organism>
<dbReference type="Proteomes" id="UP000025047">
    <property type="component" value="Unassembled WGS sequence"/>
</dbReference>
<keyword evidence="4" id="KW-1185">Reference proteome</keyword>
<evidence type="ECO:0000256" key="1">
    <source>
        <dbReference type="SAM" id="Phobius"/>
    </source>
</evidence>
<dbReference type="GO" id="GO:0016747">
    <property type="term" value="F:acyltransferase activity, transferring groups other than amino-acyl groups"/>
    <property type="evidence" value="ECO:0007669"/>
    <property type="project" value="InterPro"/>
</dbReference>
<dbReference type="PATRIC" id="fig|1122180.6.peg.806"/>
<feature type="transmembrane region" description="Helical" evidence="1">
    <location>
        <begin position="142"/>
        <end position="162"/>
    </location>
</feature>
<sequence length="316" mass="35009">MVSGHILPQPYSLLAYVLNMPFFFFVGGYLFRGHEPFGEFLHRKAHQFLVPYFGLLLLLHAVKIALDGGTDDLHTLTWRMLYGGELLQGWFAVFWFPPCYFATLVCYHWLNHRVSSRALWAIMAGSTGLALLNQWAAPAFHLPLALNVVAMALPIYHLGAMARRLRIHATRQGVLTLLAALITLAYIAAALHFQAPPLAMKRASYGWPLVSVLASLSACLPLLFIAHVAAQLPGLNSLLQQVGVAALTVMYLHQPLQYVIADHFGLHHPFARYCLSVALALAAHRLIERNEAARWLFLGTRRAPVLATSAPPVKPG</sequence>
<feature type="transmembrane region" description="Helical" evidence="1">
    <location>
        <begin position="45"/>
        <end position="66"/>
    </location>
</feature>
<feature type="transmembrane region" description="Helical" evidence="1">
    <location>
        <begin position="205"/>
        <end position="226"/>
    </location>
</feature>
<accession>A0A017HFI3</accession>
<dbReference type="eggNOG" id="COG3594">
    <property type="taxonomic scope" value="Bacteria"/>
</dbReference>
<reference evidence="3 4" key="1">
    <citation type="submission" date="2013-03" db="EMBL/GenBank/DDBJ databases">
        <authorList>
            <person name="Fiebig A."/>
            <person name="Goeker M."/>
            <person name="Klenk H.-P.P."/>
        </authorList>
    </citation>
    <scope>NUCLEOTIDE SEQUENCE [LARGE SCALE GENOMIC DNA]</scope>
    <source>
        <strain evidence="3 4">DSM 17492</strain>
    </source>
</reference>
<gene>
    <name evidence="3" type="ORF">Lokhon_00810</name>
</gene>
<dbReference type="PANTHER" id="PTHR37312">
    <property type="entry name" value="MEMBRANE-BOUND ACYLTRANSFERASE YKRP-RELATED"/>
    <property type="match status" value="1"/>
</dbReference>
<name>A0A017HFI3_9RHOB</name>
<dbReference type="STRING" id="1122180.Lokhon_00810"/>
<feature type="transmembrane region" description="Helical" evidence="1">
    <location>
        <begin position="13"/>
        <end position="33"/>
    </location>
</feature>
<dbReference type="AlphaFoldDB" id="A0A017HFI3"/>
<keyword evidence="3" id="KW-0808">Transferase</keyword>
<dbReference type="InterPro" id="IPR002656">
    <property type="entry name" value="Acyl_transf_3_dom"/>
</dbReference>
<evidence type="ECO:0000259" key="2">
    <source>
        <dbReference type="Pfam" id="PF01757"/>
    </source>
</evidence>
<feature type="transmembrane region" description="Helical" evidence="1">
    <location>
        <begin position="86"/>
        <end position="110"/>
    </location>
</feature>
<comment type="caution">
    <text evidence="3">The sequence shown here is derived from an EMBL/GenBank/DDBJ whole genome shotgun (WGS) entry which is preliminary data.</text>
</comment>
<evidence type="ECO:0000313" key="4">
    <source>
        <dbReference type="Proteomes" id="UP000025047"/>
    </source>
</evidence>
<dbReference type="InterPro" id="IPR052734">
    <property type="entry name" value="Nod_factor_acetyltransferase"/>
</dbReference>
<keyword evidence="1" id="KW-1133">Transmembrane helix</keyword>
<dbReference type="Pfam" id="PF01757">
    <property type="entry name" value="Acyl_transf_3"/>
    <property type="match status" value="1"/>
</dbReference>
<dbReference type="HOGENOM" id="CLU_023915_4_0_5"/>
<keyword evidence="1" id="KW-0812">Transmembrane</keyword>